<reference evidence="2" key="1">
    <citation type="journal article" date="2022" name="Mol. Ecol. Resour.">
        <title>The genomes of chicory, endive, great burdock and yacon provide insights into Asteraceae palaeo-polyploidization history and plant inulin production.</title>
        <authorList>
            <person name="Fan W."/>
            <person name="Wang S."/>
            <person name="Wang H."/>
            <person name="Wang A."/>
            <person name="Jiang F."/>
            <person name="Liu H."/>
            <person name="Zhao H."/>
            <person name="Xu D."/>
            <person name="Zhang Y."/>
        </authorList>
    </citation>
    <scope>NUCLEOTIDE SEQUENCE [LARGE SCALE GENOMIC DNA]</scope>
    <source>
        <strain evidence="2">cv. Yunnan</strain>
    </source>
</reference>
<dbReference type="EMBL" id="CM042045">
    <property type="protein sequence ID" value="KAI3682738.1"/>
    <property type="molecule type" value="Genomic_DNA"/>
</dbReference>
<dbReference type="Proteomes" id="UP001056120">
    <property type="component" value="Linkage Group LG28"/>
</dbReference>
<sequence length="100" mass="11252">MAGGKGDKPTNATRSTVVANPVVINYQPYYQKTDNVVARGGGGVDGREKLRSSFRIQLGQLWLQGYIVYNFFFNIYLRSVTAFKLSQFCFCFRNLVGVLN</sequence>
<organism evidence="1 2">
    <name type="scientific">Smallanthus sonchifolius</name>
    <dbReference type="NCBI Taxonomy" id="185202"/>
    <lineage>
        <taxon>Eukaryota</taxon>
        <taxon>Viridiplantae</taxon>
        <taxon>Streptophyta</taxon>
        <taxon>Embryophyta</taxon>
        <taxon>Tracheophyta</taxon>
        <taxon>Spermatophyta</taxon>
        <taxon>Magnoliopsida</taxon>
        <taxon>eudicotyledons</taxon>
        <taxon>Gunneridae</taxon>
        <taxon>Pentapetalae</taxon>
        <taxon>asterids</taxon>
        <taxon>campanulids</taxon>
        <taxon>Asterales</taxon>
        <taxon>Asteraceae</taxon>
        <taxon>Asteroideae</taxon>
        <taxon>Heliantheae alliance</taxon>
        <taxon>Millerieae</taxon>
        <taxon>Smallanthus</taxon>
    </lineage>
</organism>
<accession>A0ACB8YC83</accession>
<name>A0ACB8YC83_9ASTR</name>
<evidence type="ECO:0000313" key="1">
    <source>
        <dbReference type="EMBL" id="KAI3682738.1"/>
    </source>
</evidence>
<proteinExistence type="predicted"/>
<protein>
    <submittedName>
        <fullName evidence="1">Uncharacterized protein</fullName>
    </submittedName>
</protein>
<gene>
    <name evidence="1" type="ORF">L1987_82938</name>
</gene>
<reference evidence="1 2" key="2">
    <citation type="journal article" date="2022" name="Mol. Ecol. Resour.">
        <title>The genomes of chicory, endive, great burdock and yacon provide insights into Asteraceae paleo-polyploidization history and plant inulin production.</title>
        <authorList>
            <person name="Fan W."/>
            <person name="Wang S."/>
            <person name="Wang H."/>
            <person name="Wang A."/>
            <person name="Jiang F."/>
            <person name="Liu H."/>
            <person name="Zhao H."/>
            <person name="Xu D."/>
            <person name="Zhang Y."/>
        </authorList>
    </citation>
    <scope>NUCLEOTIDE SEQUENCE [LARGE SCALE GENOMIC DNA]</scope>
    <source>
        <strain evidence="2">cv. Yunnan</strain>
        <tissue evidence="1">Leaves</tissue>
    </source>
</reference>
<comment type="caution">
    <text evidence="1">The sequence shown here is derived from an EMBL/GenBank/DDBJ whole genome shotgun (WGS) entry which is preliminary data.</text>
</comment>
<keyword evidence="2" id="KW-1185">Reference proteome</keyword>
<evidence type="ECO:0000313" key="2">
    <source>
        <dbReference type="Proteomes" id="UP001056120"/>
    </source>
</evidence>